<sequence>METYPNNNFEVLRLEMRVTNREFASLLGVREQVYSRIKKGEYPIGLTMKTRIQAAFPHVQYDWLLYGKGERMEVAPLVQPDTIAMLSIGNGKSIGYFSEDVKFIDENKNNIFFEVSPGRYLMQTKLVTEKAKAGYLSGFSDAEYMDDLPAHFITVTEFHKGAYRSFEVSGDSMTDGTDASVLDGDIVTGRLIKRELWQSKFHTHKYRYWVVVHKYEGVIIKEIAHHDVNNGILTLRSLNADKTRYPDFAVSLDDVDQIFNVVDISRSL</sequence>
<organism evidence="1 2">
    <name type="scientific">Sphingobacterium multivorum</name>
    <dbReference type="NCBI Taxonomy" id="28454"/>
    <lineage>
        <taxon>Bacteria</taxon>
        <taxon>Pseudomonadati</taxon>
        <taxon>Bacteroidota</taxon>
        <taxon>Sphingobacteriia</taxon>
        <taxon>Sphingobacteriales</taxon>
        <taxon>Sphingobacteriaceae</taxon>
        <taxon>Sphingobacterium</taxon>
    </lineage>
</organism>
<dbReference type="InterPro" id="IPR010982">
    <property type="entry name" value="Lambda_DNA-bd_dom_sf"/>
</dbReference>
<dbReference type="InterPro" id="IPR001387">
    <property type="entry name" value="Cro/C1-type_HTH"/>
</dbReference>
<dbReference type="SUPFAM" id="SSF47413">
    <property type="entry name" value="lambda repressor-like DNA-binding domains"/>
    <property type="match status" value="1"/>
</dbReference>
<dbReference type="Gene3D" id="2.10.109.10">
    <property type="entry name" value="Umud Fragment, subunit A"/>
    <property type="match status" value="1"/>
</dbReference>
<dbReference type="EMBL" id="UAUU01000002">
    <property type="protein sequence ID" value="SPZ83733.1"/>
    <property type="molecule type" value="Genomic_DNA"/>
</dbReference>
<gene>
    <name evidence="1" type="ORF">NCTC11343_00252</name>
</gene>
<dbReference type="SUPFAM" id="SSF51306">
    <property type="entry name" value="LexA/Signal peptidase"/>
    <property type="match status" value="1"/>
</dbReference>
<reference evidence="1 2" key="1">
    <citation type="submission" date="2018-06" db="EMBL/GenBank/DDBJ databases">
        <authorList>
            <consortium name="Pathogen Informatics"/>
            <person name="Doyle S."/>
        </authorList>
    </citation>
    <scope>NUCLEOTIDE SEQUENCE [LARGE SCALE GENOMIC DNA]</scope>
    <source>
        <strain evidence="1 2">NCTC11343</strain>
    </source>
</reference>
<dbReference type="Gene3D" id="1.10.260.40">
    <property type="entry name" value="lambda repressor-like DNA-binding domains"/>
    <property type="match status" value="1"/>
</dbReference>
<evidence type="ECO:0000313" key="1">
    <source>
        <dbReference type="EMBL" id="SPZ83733.1"/>
    </source>
</evidence>
<name>A0A2X2IWQ5_SPHMU</name>
<accession>A0A2X2IWQ5</accession>
<dbReference type="CDD" id="cd00093">
    <property type="entry name" value="HTH_XRE"/>
    <property type="match status" value="1"/>
</dbReference>
<dbReference type="GeneID" id="97179263"/>
<dbReference type="GO" id="GO:0003677">
    <property type="term" value="F:DNA binding"/>
    <property type="evidence" value="ECO:0007669"/>
    <property type="project" value="InterPro"/>
</dbReference>
<protein>
    <submittedName>
        <fullName evidence="1">Uncharacterized protein</fullName>
    </submittedName>
</protein>
<evidence type="ECO:0000313" key="2">
    <source>
        <dbReference type="Proteomes" id="UP000251241"/>
    </source>
</evidence>
<proteinExistence type="predicted"/>
<dbReference type="Proteomes" id="UP000251241">
    <property type="component" value="Unassembled WGS sequence"/>
</dbReference>
<dbReference type="InterPro" id="IPR036286">
    <property type="entry name" value="LexA/Signal_pep-like_sf"/>
</dbReference>
<dbReference type="AlphaFoldDB" id="A0A2X2IWQ5"/>
<dbReference type="RefSeq" id="WP_053003475.1">
    <property type="nucleotide sequence ID" value="NZ_CP069793.1"/>
</dbReference>